<protein>
    <submittedName>
        <fullName evidence="5">Z-DNA-binding protein 1 isoform X1</fullName>
    </submittedName>
</protein>
<feature type="region of interest" description="Disordered" evidence="2">
    <location>
        <begin position="227"/>
        <end position="250"/>
    </location>
</feature>
<proteinExistence type="predicted"/>
<dbReference type="Pfam" id="PF01022">
    <property type="entry name" value="HTH_5"/>
    <property type="match status" value="1"/>
</dbReference>
<keyword evidence="4" id="KW-1185">Reference proteome</keyword>
<dbReference type="GO" id="GO:0060340">
    <property type="term" value="P:positive regulation of type I interferon-mediated signaling pathway"/>
    <property type="evidence" value="ECO:0007669"/>
    <property type="project" value="InterPro"/>
</dbReference>
<evidence type="ECO:0000256" key="1">
    <source>
        <dbReference type="ARBA" id="ARBA00022884"/>
    </source>
</evidence>
<dbReference type="KEGG" id="gsh:117345540"/>
<dbReference type="GeneID" id="117345540"/>
<reference evidence="5" key="1">
    <citation type="submission" date="2025-08" db="UniProtKB">
        <authorList>
            <consortium name="RefSeq"/>
        </authorList>
    </citation>
    <scope>IDENTIFICATION</scope>
</reference>
<sequence>MCENICLLSLDNTCYSDMALVPVNRETKDQDQTTIRQEICSLLSKGPQKARDIARHVGMTTKEVNHHLYDMKITSGLSMNNETKLWSLNRPEMTAHTAETLVPVNRINENRSLVKLDQDQTAELKQHILTLLANGPQRALIIARHIGKKTRKDVNPLLYALKNAGDLCYDDKTKLWSLQSPETKDNAGCTINNINVYQQHSTNIYMQGQTSSISISDSQNIQIGSHNSINTLSKSDATDNPVPEESGKREASLCFPATTMSDRTISGDAAPETPPQTISIKDSFLQNTIIGNNNEMNVNCTDGNVNSSSSTAYFWGTGDIEYKTGEGKAAARSCAENIPQTPADLEITSLCGKFNQVIIGDMNRISTVTPIAESDSESEDEPVTEKLFGAEE</sequence>
<evidence type="ECO:0000259" key="3">
    <source>
        <dbReference type="PROSITE" id="PS50139"/>
    </source>
</evidence>
<dbReference type="FunCoup" id="A0A6P8N495">
    <property type="interactions" value="610"/>
</dbReference>
<evidence type="ECO:0000313" key="5">
    <source>
        <dbReference type="RefSeq" id="XP_033770227.1"/>
    </source>
</evidence>
<dbReference type="Gene3D" id="1.10.10.10">
    <property type="entry name" value="Winged helix-like DNA-binding domain superfamily/Winged helix DNA-binding domain"/>
    <property type="match status" value="2"/>
</dbReference>
<dbReference type="SMART" id="SM00550">
    <property type="entry name" value="Zalpha"/>
    <property type="match status" value="2"/>
</dbReference>
<dbReference type="PROSITE" id="PS50139">
    <property type="entry name" value="Z_BINDING"/>
    <property type="match status" value="1"/>
</dbReference>
<name>A0A6P8N495_GEOSA</name>
<dbReference type="GO" id="GO:0003726">
    <property type="term" value="F:double-stranded RNA adenosine deaminase activity"/>
    <property type="evidence" value="ECO:0007669"/>
    <property type="project" value="InterPro"/>
</dbReference>
<dbReference type="GO" id="GO:0003700">
    <property type="term" value="F:DNA-binding transcription factor activity"/>
    <property type="evidence" value="ECO:0007669"/>
    <property type="project" value="InterPro"/>
</dbReference>
<dbReference type="CTD" id="81030"/>
<dbReference type="GO" id="GO:0003677">
    <property type="term" value="F:DNA binding"/>
    <property type="evidence" value="ECO:0007669"/>
    <property type="project" value="InterPro"/>
</dbReference>
<dbReference type="InterPro" id="IPR036388">
    <property type="entry name" value="WH-like_DNA-bd_sf"/>
</dbReference>
<dbReference type="InParanoid" id="A0A6P8N495"/>
<dbReference type="InterPro" id="IPR042371">
    <property type="entry name" value="Z_dom"/>
</dbReference>
<gene>
    <name evidence="5" type="primary">ZBP1</name>
</gene>
<dbReference type="PANTHER" id="PTHR14966">
    <property type="entry name" value="Z-DNA-BINDING PROTEIN 1"/>
    <property type="match status" value="1"/>
</dbReference>
<dbReference type="RefSeq" id="XP_033770227.1">
    <property type="nucleotide sequence ID" value="XM_033914336.1"/>
</dbReference>
<keyword evidence="1" id="KW-0694">RNA-binding</keyword>
<dbReference type="Proteomes" id="UP000515159">
    <property type="component" value="Chromosome 11"/>
</dbReference>
<organism evidence="4 5">
    <name type="scientific">Geotrypetes seraphini</name>
    <name type="common">Gaboon caecilian</name>
    <name type="synonym">Caecilia seraphini</name>
    <dbReference type="NCBI Taxonomy" id="260995"/>
    <lineage>
        <taxon>Eukaryota</taxon>
        <taxon>Metazoa</taxon>
        <taxon>Chordata</taxon>
        <taxon>Craniata</taxon>
        <taxon>Vertebrata</taxon>
        <taxon>Euteleostomi</taxon>
        <taxon>Amphibia</taxon>
        <taxon>Gymnophiona</taxon>
        <taxon>Geotrypetes</taxon>
    </lineage>
</organism>
<dbReference type="OrthoDB" id="9909849at2759"/>
<dbReference type="InterPro" id="IPR042361">
    <property type="entry name" value="ZBP1"/>
</dbReference>
<dbReference type="InterPro" id="IPR036390">
    <property type="entry name" value="WH_DNA-bd_sf"/>
</dbReference>
<dbReference type="PANTHER" id="PTHR14966:SF0">
    <property type="entry name" value="Z-DNA-BINDING PROTEIN 1"/>
    <property type="match status" value="1"/>
</dbReference>
<evidence type="ECO:0000256" key="2">
    <source>
        <dbReference type="SAM" id="MobiDB-lite"/>
    </source>
</evidence>
<dbReference type="AlphaFoldDB" id="A0A6P8N495"/>
<accession>A0A6P8N495</accession>
<evidence type="ECO:0000313" key="4">
    <source>
        <dbReference type="Proteomes" id="UP000515159"/>
    </source>
</evidence>
<dbReference type="GO" id="GO:0003723">
    <property type="term" value="F:RNA binding"/>
    <property type="evidence" value="ECO:0007669"/>
    <property type="project" value="UniProtKB-KW"/>
</dbReference>
<feature type="domain" description="Z-binding" evidence="3">
    <location>
        <begin position="118"/>
        <end position="180"/>
    </location>
</feature>
<dbReference type="InterPro" id="IPR001845">
    <property type="entry name" value="HTH_ArsR_DNA-bd_dom"/>
</dbReference>
<dbReference type="SUPFAM" id="SSF46785">
    <property type="entry name" value="Winged helix' DNA-binding domain"/>
    <property type="match status" value="2"/>
</dbReference>
<feature type="region of interest" description="Disordered" evidence="2">
    <location>
        <begin position="371"/>
        <end position="392"/>
    </location>
</feature>